<evidence type="ECO:0000259" key="8">
    <source>
        <dbReference type="Pfam" id="PF00204"/>
    </source>
</evidence>
<dbReference type="PANTHER" id="PTHR10169">
    <property type="entry name" value="DNA TOPOISOMERASE/GYRASE"/>
    <property type="match status" value="1"/>
</dbReference>
<dbReference type="InterPro" id="IPR014721">
    <property type="entry name" value="Ribsml_uS5_D2-typ_fold_subgr"/>
</dbReference>
<dbReference type="GO" id="GO:0005524">
    <property type="term" value="F:ATP binding"/>
    <property type="evidence" value="ECO:0007669"/>
    <property type="project" value="UniProtKB-UniRule"/>
</dbReference>
<dbReference type="PANTHER" id="PTHR10169:SF38">
    <property type="entry name" value="DNA TOPOISOMERASE 2"/>
    <property type="match status" value="1"/>
</dbReference>
<evidence type="ECO:0000256" key="5">
    <source>
        <dbReference type="ARBA" id="ARBA00023235"/>
    </source>
</evidence>
<dbReference type="FunFam" id="3.30.230.10:FF:000008">
    <property type="entry name" value="DNA topoisomerase 2"/>
    <property type="match status" value="1"/>
</dbReference>
<dbReference type="GO" id="GO:0006265">
    <property type="term" value="P:DNA topological change"/>
    <property type="evidence" value="ECO:0007669"/>
    <property type="project" value="UniProtKB-UniRule"/>
</dbReference>
<dbReference type="AlphaFoldDB" id="A0AA36J6L4"/>
<dbReference type="GO" id="GO:0003677">
    <property type="term" value="F:DNA binding"/>
    <property type="evidence" value="ECO:0007669"/>
    <property type="project" value="UniProtKB-UniRule"/>
</dbReference>
<dbReference type="Gene3D" id="3.30.230.10">
    <property type="match status" value="1"/>
</dbReference>
<dbReference type="Proteomes" id="UP001178507">
    <property type="component" value="Unassembled WGS sequence"/>
</dbReference>
<evidence type="ECO:0000256" key="4">
    <source>
        <dbReference type="ARBA" id="ARBA00023125"/>
    </source>
</evidence>
<feature type="domain" description="Histidine kinase/HSP90-like ATPase" evidence="9">
    <location>
        <begin position="25"/>
        <end position="113"/>
    </location>
</feature>
<dbReference type="InterPro" id="IPR003594">
    <property type="entry name" value="HATPase_dom"/>
</dbReference>
<dbReference type="PRINTS" id="PR00418">
    <property type="entry name" value="TPI2FAMILY"/>
</dbReference>
<dbReference type="CDD" id="cd03481">
    <property type="entry name" value="TopoIIA_Trans_ScTopoIIA"/>
    <property type="match status" value="1"/>
</dbReference>
<comment type="cofactor">
    <cofactor evidence="2">
        <name>Mg(2+)</name>
        <dbReference type="ChEBI" id="CHEBI:18420"/>
    </cofactor>
</comment>
<evidence type="ECO:0000256" key="6">
    <source>
        <dbReference type="RuleBase" id="RU362094"/>
    </source>
</evidence>
<evidence type="ECO:0000259" key="9">
    <source>
        <dbReference type="Pfam" id="PF02518"/>
    </source>
</evidence>
<evidence type="ECO:0000256" key="7">
    <source>
        <dbReference type="SAM" id="MobiDB-lite"/>
    </source>
</evidence>
<keyword evidence="6" id="KW-0067">ATP-binding</keyword>
<evidence type="ECO:0000256" key="1">
    <source>
        <dbReference type="ARBA" id="ARBA00000185"/>
    </source>
</evidence>
<dbReference type="SMART" id="SM00433">
    <property type="entry name" value="TOP2c"/>
    <property type="match status" value="1"/>
</dbReference>
<dbReference type="CDD" id="cd16930">
    <property type="entry name" value="HATPase_TopII-like"/>
    <property type="match status" value="1"/>
</dbReference>
<accession>A0AA36J6L4</accession>
<dbReference type="InterPro" id="IPR020568">
    <property type="entry name" value="Ribosomal_Su5_D2-typ_SF"/>
</dbReference>
<keyword evidence="5 6" id="KW-0413">Isomerase</keyword>
<dbReference type="GO" id="GO:0005634">
    <property type="term" value="C:nucleus"/>
    <property type="evidence" value="ECO:0007669"/>
    <property type="project" value="TreeGrafter"/>
</dbReference>
<dbReference type="GO" id="GO:0000819">
    <property type="term" value="P:sister chromatid segregation"/>
    <property type="evidence" value="ECO:0007669"/>
    <property type="project" value="TreeGrafter"/>
</dbReference>
<dbReference type="EMBL" id="CAUJNA010003375">
    <property type="protein sequence ID" value="CAJ1400547.1"/>
    <property type="molecule type" value="Genomic_DNA"/>
</dbReference>
<keyword evidence="6" id="KW-0547">Nucleotide-binding</keyword>
<protein>
    <recommendedName>
        <fullName evidence="6">DNA topoisomerase 2</fullName>
        <ecNumber evidence="6">5.6.2.2</ecNumber>
    </recommendedName>
</protein>
<gene>
    <name evidence="10" type="ORF">EVOR1521_LOCUS23864</name>
</gene>
<evidence type="ECO:0000313" key="10">
    <source>
        <dbReference type="EMBL" id="CAJ1400547.1"/>
    </source>
</evidence>
<feature type="domain" description="DNA topoisomerase type IIA subunit B" evidence="8">
    <location>
        <begin position="215"/>
        <end position="321"/>
    </location>
</feature>
<dbReference type="InterPro" id="IPR050634">
    <property type="entry name" value="DNA_Topoisomerase_II"/>
</dbReference>
<name>A0AA36J6L4_9DINO</name>
<dbReference type="GO" id="GO:0000712">
    <property type="term" value="P:resolution of meiotic recombination intermediates"/>
    <property type="evidence" value="ECO:0007669"/>
    <property type="project" value="TreeGrafter"/>
</dbReference>
<keyword evidence="11" id="KW-1185">Reference proteome</keyword>
<organism evidence="10 11">
    <name type="scientific">Effrenium voratum</name>
    <dbReference type="NCBI Taxonomy" id="2562239"/>
    <lineage>
        <taxon>Eukaryota</taxon>
        <taxon>Sar</taxon>
        <taxon>Alveolata</taxon>
        <taxon>Dinophyceae</taxon>
        <taxon>Suessiales</taxon>
        <taxon>Symbiodiniaceae</taxon>
        <taxon>Effrenium</taxon>
    </lineage>
</organism>
<comment type="subunit">
    <text evidence="6">Homodimer.</text>
</comment>
<dbReference type="Pfam" id="PF02518">
    <property type="entry name" value="HATPase_c"/>
    <property type="match status" value="1"/>
</dbReference>
<reference evidence="10" key="1">
    <citation type="submission" date="2023-08" db="EMBL/GenBank/DDBJ databases">
        <authorList>
            <person name="Chen Y."/>
            <person name="Shah S."/>
            <person name="Dougan E. K."/>
            <person name="Thang M."/>
            <person name="Chan C."/>
        </authorList>
    </citation>
    <scope>NUCLEOTIDE SEQUENCE</scope>
</reference>
<dbReference type="SUPFAM" id="SSF50985">
    <property type="entry name" value="RCC1/BLIP-II"/>
    <property type="match status" value="2"/>
</dbReference>
<keyword evidence="3 6" id="KW-0799">Topoisomerase</keyword>
<comment type="catalytic activity">
    <reaction evidence="1 6">
        <text>ATP-dependent breakage, passage and rejoining of double-stranded DNA.</text>
        <dbReference type="EC" id="5.6.2.2"/>
    </reaction>
</comment>
<comment type="caution">
    <text evidence="10">The sequence shown here is derived from an EMBL/GenBank/DDBJ whole genome shotgun (WGS) entry which is preliminary data.</text>
</comment>
<comment type="similarity">
    <text evidence="6">Belongs to the type II topoisomerase family.</text>
</comment>
<dbReference type="Gene3D" id="3.30.565.10">
    <property type="entry name" value="Histidine kinase-like ATPase, C-terminal domain"/>
    <property type="match status" value="1"/>
</dbReference>
<evidence type="ECO:0000256" key="3">
    <source>
        <dbReference type="ARBA" id="ARBA00023029"/>
    </source>
</evidence>
<evidence type="ECO:0000313" key="11">
    <source>
        <dbReference type="Proteomes" id="UP001178507"/>
    </source>
</evidence>
<dbReference type="Pfam" id="PF00204">
    <property type="entry name" value="DNA_gyraseB"/>
    <property type="match status" value="1"/>
</dbReference>
<dbReference type="InterPro" id="IPR013506">
    <property type="entry name" value="Topo_IIA_bsu_dom2"/>
</dbReference>
<evidence type="ECO:0000256" key="2">
    <source>
        <dbReference type="ARBA" id="ARBA00001946"/>
    </source>
</evidence>
<sequence>MSHDSHGRMVKRTLEYVPALYKIFDEILVNAADNLIRDPTQDTIRIEVNRKEGSVIVWNNGAGLPIQMHREHKCYVPELVFGQLLTSDNYDDSEKKVVGGRNGYGAKLTNIFSSKFLLETADSRSGKKYKQVWEKNMSVCHKPVITQNKSEDYTQVTFFPDFSRFGMRAMEEDIVLLMRRRAFDVAASTRGRCQVFLDGKRLQVECFQDYVDLFVQPEAFRTCKVVNDRWEVAIGLTDGSGFQQVSFVNSINTSRGGTHVSYITDQVVGAVLEKIGKQRGGPLAVKNQHVKSYLWIFVNCLVENPAFDSQTKETLTSKRERFGSSCHLPEELLQEVVESGLLEALQVSPKRFSVGDVRVLAEDRLQKSLSVLVDASGAPLNDRDKICDSGLQHGDQVSALVRPPEPRVFSGPFAYAFAAVLPEGRVVAWGDQARGGSLQEVEGLEEVVCLEASAGAFCALKADGSLRAWGGAAFGGDLRAVPPERLVGVRLLKASALGFSAATEGDIVVWGSAAALAPPANFSAVELVSSTDAFAARDAGGRVCAWGNAEYGGDCSEVQGRLVDVKSLCASDGAFAALTWGGQVVTWGNSSFGGDGPALEEVVALSACGRGFAAQLRNGIVCWGDPQQGGDNSQVRDQLQRVRQVVGSAGAFAAVTEEGRVVTWGSTAFGGECSAVRHQLVEVDRVVASRRAFVALRKDGGVVTWGFPMLGGDSQSVQAQLHGVTSLVASSGAFCALRSGRLVCWGGLSSGGGGPGDLEEEEAKDVEMTVPTISVSSA</sequence>
<dbReference type="InterPro" id="IPR009091">
    <property type="entry name" value="RCC1/BLIP-II"/>
</dbReference>
<dbReference type="InterPro" id="IPR001241">
    <property type="entry name" value="Topo_IIA"/>
</dbReference>
<dbReference type="Gene3D" id="2.130.10.30">
    <property type="entry name" value="Regulator of chromosome condensation 1/beta-lactamase-inhibitor protein II"/>
    <property type="match status" value="3"/>
</dbReference>
<proteinExistence type="inferred from homology"/>
<dbReference type="SUPFAM" id="SSF54211">
    <property type="entry name" value="Ribosomal protein S5 domain 2-like"/>
    <property type="match status" value="1"/>
</dbReference>
<dbReference type="InterPro" id="IPR036890">
    <property type="entry name" value="HATPase_C_sf"/>
</dbReference>
<dbReference type="GO" id="GO:0003918">
    <property type="term" value="F:DNA topoisomerase type II (double strand cut, ATP-hydrolyzing) activity"/>
    <property type="evidence" value="ECO:0007669"/>
    <property type="project" value="UniProtKB-UniRule"/>
</dbReference>
<feature type="region of interest" description="Disordered" evidence="7">
    <location>
        <begin position="752"/>
        <end position="778"/>
    </location>
</feature>
<dbReference type="SUPFAM" id="SSF55874">
    <property type="entry name" value="ATPase domain of HSP90 chaperone/DNA topoisomerase II/histidine kinase"/>
    <property type="match status" value="1"/>
</dbReference>
<keyword evidence="4 6" id="KW-0238">DNA-binding</keyword>
<dbReference type="EC" id="5.6.2.2" evidence="6"/>
<comment type="function">
    <text evidence="6">Control of topological states of DNA by transient breakage and subsequent rejoining of DNA strands. Topoisomerase II makes double-strand breaks.</text>
</comment>